<feature type="transmembrane region" description="Helical" evidence="7">
    <location>
        <begin position="400"/>
        <end position="423"/>
    </location>
</feature>
<dbReference type="EMBL" id="JBHMDO010000015">
    <property type="protein sequence ID" value="MFB9325892.1"/>
    <property type="molecule type" value="Genomic_DNA"/>
</dbReference>
<organism evidence="8 9">
    <name type="scientific">Paenibacillus aurantiacus</name>
    <dbReference type="NCBI Taxonomy" id="1936118"/>
    <lineage>
        <taxon>Bacteria</taxon>
        <taxon>Bacillati</taxon>
        <taxon>Bacillota</taxon>
        <taxon>Bacilli</taxon>
        <taxon>Bacillales</taxon>
        <taxon>Paenibacillaceae</taxon>
        <taxon>Paenibacillus</taxon>
    </lineage>
</organism>
<feature type="transmembrane region" description="Helical" evidence="7">
    <location>
        <begin position="163"/>
        <end position="181"/>
    </location>
</feature>
<evidence type="ECO:0000313" key="8">
    <source>
        <dbReference type="EMBL" id="MFB9325892.1"/>
    </source>
</evidence>
<evidence type="ECO:0000256" key="5">
    <source>
        <dbReference type="ARBA" id="ARBA00022989"/>
    </source>
</evidence>
<keyword evidence="9" id="KW-1185">Reference proteome</keyword>
<sequence>MNSGRITPKVALAGVQWMFFILANTIVVPITLGQLFGLPPGQIAFTLQISCILTGAVCILQALAGHRFAIMDGPSGVWWGVTLSLVAAASASGTPIAEIGGGLAAGFMLAGLLMVVLGGLGFSRQLTKLFTPVVMSISLFLLAVQLIMHFFEGMLDIQPSGHMNGPVAALSVGIAVLVGILSVKGRGPLANFSMLIGITAGWLAYELLFPSAGGPAAVQAASATPLFPWGAPRLDAGILLASFIVGLINMSNTVTALHTTGRLYGQPPTDGQHRRSFLITGLSSMIAPLFGQLPFGTFVSSLGLLESTRILHRQALAIGGALFLALGLVPQLGQWFAALPISVGSAVLFIAYLQMFGTAFRAIQGQGIDARGFYRIAVPLLLGISIMNTPASVFAELPLFLRPLVGNGLVVGILVSVALEFLARRAAQAEARLPGVGAEPLKMDG</sequence>
<feature type="transmembrane region" description="Helical" evidence="7">
    <location>
        <begin position="238"/>
        <end position="257"/>
    </location>
</feature>
<keyword evidence="6 7" id="KW-0472">Membrane</keyword>
<keyword evidence="3" id="KW-0813">Transport</keyword>
<feature type="transmembrane region" description="Helical" evidence="7">
    <location>
        <begin position="335"/>
        <end position="353"/>
    </location>
</feature>
<comment type="similarity">
    <text evidence="2">Belongs to the nucleobase:cation symporter-2 (NCS2) (TC 2.A.40) family.</text>
</comment>
<dbReference type="Pfam" id="PF00860">
    <property type="entry name" value="Xan_ur_permease"/>
    <property type="match status" value="1"/>
</dbReference>
<dbReference type="InterPro" id="IPR006043">
    <property type="entry name" value="NCS2"/>
</dbReference>
<dbReference type="NCBIfam" id="NF037981">
    <property type="entry name" value="NCS2_1"/>
    <property type="match status" value="1"/>
</dbReference>
<feature type="transmembrane region" description="Helical" evidence="7">
    <location>
        <begin position="12"/>
        <end position="37"/>
    </location>
</feature>
<feature type="transmembrane region" description="Helical" evidence="7">
    <location>
        <begin position="277"/>
        <end position="298"/>
    </location>
</feature>
<protein>
    <submittedName>
        <fullName evidence="8">Uracil/xanthine transporter</fullName>
    </submittedName>
</protein>
<evidence type="ECO:0000256" key="1">
    <source>
        <dbReference type="ARBA" id="ARBA00004141"/>
    </source>
</evidence>
<reference evidence="8 9" key="1">
    <citation type="submission" date="2024-09" db="EMBL/GenBank/DDBJ databases">
        <authorList>
            <person name="Sun Q."/>
            <person name="Mori K."/>
        </authorList>
    </citation>
    <scope>NUCLEOTIDE SEQUENCE [LARGE SCALE GENOMIC DNA]</scope>
    <source>
        <strain evidence="8 9">TISTR 2452</strain>
    </source>
</reference>
<evidence type="ECO:0000313" key="9">
    <source>
        <dbReference type="Proteomes" id="UP001589747"/>
    </source>
</evidence>
<dbReference type="PANTHER" id="PTHR42810">
    <property type="entry name" value="PURINE PERMEASE C1399.01C-RELATED"/>
    <property type="match status" value="1"/>
</dbReference>
<evidence type="ECO:0000256" key="4">
    <source>
        <dbReference type="ARBA" id="ARBA00022692"/>
    </source>
</evidence>
<dbReference type="PANTHER" id="PTHR42810:SF6">
    <property type="entry name" value="PURINE PERMEASE YBBY-RELATED"/>
    <property type="match status" value="1"/>
</dbReference>
<comment type="subcellular location">
    <subcellularLocation>
        <location evidence="1">Membrane</location>
        <topology evidence="1">Multi-pass membrane protein</topology>
    </subcellularLocation>
</comment>
<feature type="transmembrane region" description="Helical" evidence="7">
    <location>
        <begin position="43"/>
        <end position="64"/>
    </location>
</feature>
<feature type="transmembrane region" description="Helical" evidence="7">
    <location>
        <begin position="129"/>
        <end position="151"/>
    </location>
</feature>
<dbReference type="RefSeq" id="WP_377492588.1">
    <property type="nucleotide sequence ID" value="NZ_JBHMDO010000015.1"/>
</dbReference>
<feature type="transmembrane region" description="Helical" evidence="7">
    <location>
        <begin position="103"/>
        <end position="122"/>
    </location>
</feature>
<accession>A0ABV5KKY2</accession>
<gene>
    <name evidence="8" type="ORF">ACFFSY_08120</name>
</gene>
<proteinExistence type="inferred from homology"/>
<evidence type="ECO:0000256" key="7">
    <source>
        <dbReference type="SAM" id="Phobius"/>
    </source>
</evidence>
<feature type="transmembrane region" description="Helical" evidence="7">
    <location>
        <begin position="76"/>
        <end position="97"/>
    </location>
</feature>
<keyword evidence="4 7" id="KW-0812">Transmembrane</keyword>
<comment type="caution">
    <text evidence="8">The sequence shown here is derived from an EMBL/GenBank/DDBJ whole genome shotgun (WGS) entry which is preliminary data.</text>
</comment>
<evidence type="ECO:0000256" key="6">
    <source>
        <dbReference type="ARBA" id="ARBA00023136"/>
    </source>
</evidence>
<keyword evidence="5 7" id="KW-1133">Transmembrane helix</keyword>
<feature type="transmembrane region" description="Helical" evidence="7">
    <location>
        <begin position="373"/>
        <end position="394"/>
    </location>
</feature>
<evidence type="ECO:0000256" key="3">
    <source>
        <dbReference type="ARBA" id="ARBA00022448"/>
    </source>
</evidence>
<dbReference type="NCBIfam" id="NF008502">
    <property type="entry name" value="PRK11412.1"/>
    <property type="match status" value="1"/>
</dbReference>
<name>A0ABV5KKY2_9BACL</name>
<feature type="transmembrane region" description="Helical" evidence="7">
    <location>
        <begin position="188"/>
        <end position="205"/>
    </location>
</feature>
<evidence type="ECO:0000256" key="2">
    <source>
        <dbReference type="ARBA" id="ARBA00008821"/>
    </source>
</evidence>
<dbReference type="Proteomes" id="UP001589747">
    <property type="component" value="Unassembled WGS sequence"/>
</dbReference>